<keyword evidence="5 11" id="KW-0597">Phosphoprotein</keyword>
<dbReference type="SUPFAM" id="SSF55785">
    <property type="entry name" value="PYP-like sensor domain (PAS domain)"/>
    <property type="match status" value="1"/>
</dbReference>
<dbReference type="SMART" id="SM00448">
    <property type="entry name" value="REC"/>
    <property type="match status" value="1"/>
</dbReference>
<keyword evidence="9 12" id="KW-1133">Transmembrane helix</keyword>
<dbReference type="Gene3D" id="1.10.287.130">
    <property type="match status" value="1"/>
</dbReference>
<feature type="domain" description="Response regulatory" evidence="14">
    <location>
        <begin position="1050"/>
        <end position="1164"/>
    </location>
</feature>
<dbReference type="Gene3D" id="3.30.450.20">
    <property type="entry name" value="PAS domain"/>
    <property type="match status" value="1"/>
</dbReference>
<dbReference type="InterPro" id="IPR000014">
    <property type="entry name" value="PAS"/>
</dbReference>
<dbReference type="InterPro" id="IPR035965">
    <property type="entry name" value="PAS-like_dom_sf"/>
</dbReference>
<evidence type="ECO:0000256" key="3">
    <source>
        <dbReference type="ARBA" id="ARBA00006434"/>
    </source>
</evidence>
<feature type="domain" description="Histidine kinase" evidence="13">
    <location>
        <begin position="809"/>
        <end position="1029"/>
    </location>
</feature>
<dbReference type="PROSITE" id="PS50109">
    <property type="entry name" value="HIS_KIN"/>
    <property type="match status" value="1"/>
</dbReference>
<dbReference type="InterPro" id="IPR011006">
    <property type="entry name" value="CheY-like_superfamily"/>
</dbReference>
<evidence type="ECO:0000256" key="10">
    <source>
        <dbReference type="ARBA" id="ARBA00023136"/>
    </source>
</evidence>
<dbReference type="InterPro" id="IPR005467">
    <property type="entry name" value="His_kinase_dom"/>
</dbReference>
<dbReference type="Gene3D" id="1.20.1730.10">
    <property type="entry name" value="Sodium/glucose cotransporter"/>
    <property type="match status" value="1"/>
</dbReference>
<reference evidence="15 16" key="1">
    <citation type="submission" date="2018-06" db="EMBL/GenBank/DDBJ databases">
        <authorList>
            <consortium name="Pathogen Informatics"/>
            <person name="Doyle S."/>
        </authorList>
    </citation>
    <scope>NUCLEOTIDE SEQUENCE [LARGE SCALE GENOMIC DNA]</scope>
    <source>
        <strain evidence="15 16">NCTC12722</strain>
    </source>
</reference>
<feature type="transmembrane region" description="Helical" evidence="12">
    <location>
        <begin position="36"/>
        <end position="59"/>
    </location>
</feature>
<evidence type="ECO:0000313" key="16">
    <source>
        <dbReference type="Proteomes" id="UP000254343"/>
    </source>
</evidence>
<evidence type="ECO:0000256" key="1">
    <source>
        <dbReference type="ARBA" id="ARBA00000085"/>
    </source>
</evidence>
<dbReference type="CDD" id="cd10322">
    <property type="entry name" value="SLC5sbd"/>
    <property type="match status" value="1"/>
</dbReference>
<feature type="modified residue" description="4-aspartylphosphate" evidence="11">
    <location>
        <position position="1099"/>
    </location>
</feature>
<feature type="transmembrane region" description="Helical" evidence="12">
    <location>
        <begin position="65"/>
        <end position="85"/>
    </location>
</feature>
<dbReference type="GO" id="GO:0022857">
    <property type="term" value="F:transmembrane transporter activity"/>
    <property type="evidence" value="ECO:0007669"/>
    <property type="project" value="InterPro"/>
</dbReference>
<dbReference type="SUPFAM" id="SSF55874">
    <property type="entry name" value="ATPase domain of HSP90 chaperone/DNA topoisomerase II/histidine kinase"/>
    <property type="match status" value="1"/>
</dbReference>
<keyword evidence="6 15" id="KW-0808">Transferase</keyword>
<dbReference type="GO" id="GO:0005886">
    <property type="term" value="C:plasma membrane"/>
    <property type="evidence" value="ECO:0007669"/>
    <property type="project" value="TreeGrafter"/>
</dbReference>
<dbReference type="CDD" id="cd00130">
    <property type="entry name" value="PAS"/>
    <property type="match status" value="1"/>
</dbReference>
<feature type="transmembrane region" description="Helical" evidence="12">
    <location>
        <begin position="6"/>
        <end position="24"/>
    </location>
</feature>
<dbReference type="InterPro" id="IPR036097">
    <property type="entry name" value="HisK_dim/P_sf"/>
</dbReference>
<dbReference type="InterPro" id="IPR003594">
    <property type="entry name" value="HATPase_dom"/>
</dbReference>
<dbReference type="GO" id="GO:0009927">
    <property type="term" value="F:histidine phosphotransfer kinase activity"/>
    <property type="evidence" value="ECO:0007669"/>
    <property type="project" value="TreeGrafter"/>
</dbReference>
<dbReference type="AlphaFoldDB" id="A0A380WAE2"/>
<feature type="transmembrane region" description="Helical" evidence="12">
    <location>
        <begin position="208"/>
        <end position="231"/>
    </location>
</feature>
<evidence type="ECO:0000259" key="14">
    <source>
        <dbReference type="PROSITE" id="PS50110"/>
    </source>
</evidence>
<dbReference type="Pfam" id="PF00072">
    <property type="entry name" value="Response_reg"/>
    <property type="match status" value="1"/>
</dbReference>
<accession>A0A380WAE2</accession>
<sequence>MESWWILTASAIYIGSLFVIAWWADRKAADGSFPAISSRFAAAAYVLTLAIYNTSWSFYGSVGRATLNGFEFISIYVGPTLVLVFGRKILTRVIEIAKAENVTSIADFIAARYGKSQLLAAFVTIAATLGVLPYIALQLKAVGTSFDVLVDIPERAAYQAKGFLQDSAFGVAASMALFSIVFGVRHIHSSEHHRGLMLAVAFESLVKLAVFLVIAIFVVFEFFGGVGGLITEFSSHPELHTLLRFDPLQPAWISNVILSFIAFLCLPQAFHVSVVENHSPRHVKTAGWLYPLYLAIFSISVLPVAAAGLLRFGKSVDPDLFVITLPVDSGNQVLSLIAFIGGLSAATGMVIVTSVALSTMVCNDVVMPLLFRTGMPGFIRDLPVSSILLTVRRTAVVVILGLAYLMYRTVDKAYPLSLIGLLSFVAVAQFGPAFIGGLFWQRAKKLSAAAGITVGLCIWAYTLLLPSAGSMWPGILLIAQEGPFGISWLRPHALFGIDGLDPISHAALWSLSANVLVFVALSYLGSQSTLERNQAVLFSTGAIRGLHPRNARSVVLRLEDLKSLAMRFVGPERGSAAFDGYLAARKSGGDVRLDAGGFVDVDSIRFTENLLAGAIGAASARVVVAAYLEGHSLSRRAAMAMLDEASEALRFNRRVLQGALESVPQGICVFDEDLNVSAWNGRFLELLDLPRDIIRVGGTLSELIAFNMERGEYGPGDLRALLVNRDLNHQRWPYVYERARHDGTVLEIVYDRIPDGGYVSTYTDVTERHRSATALRLANEGLMERTEDLARAKAEADRANQGKSQFLAAVSHDLLQPLNAARLFLAALDEELRIDALPDRNQKNKRDLLQNAVKALHSTGHLLDTLLDMSAYDSGTVRAQPVDFAINDLLSDLSMEAAPLAAQKEIKLKVVSCSATVTSDPHLLRRVIQNLLSNAIRYTTTGRVLLGCRRKGNTLRVEVWDTGPGISEENRGRIFQEFLRLESGAQSEKGAGLGLAIVQRVCRLLGHDIDVRSWVGRGSCFAVDVPVANGPAPQREKEEQARLVAGDSLIVLCLENEHDVLRSLSALLKSWGHEVLEANEIEAALLLTRKHKPDVALVDYHLDGHRTGLEFIRKLQNETLNVPTLVVTGNRSPETHEAVRGLGCELLLKPVKPASLRRFLSSVRLHKQNDGMEEGLI</sequence>
<dbReference type="CDD" id="cd00082">
    <property type="entry name" value="HisKA"/>
    <property type="match status" value="1"/>
</dbReference>
<dbReference type="Gene3D" id="3.40.50.2300">
    <property type="match status" value="1"/>
</dbReference>
<dbReference type="PANTHER" id="PTHR43047:SF9">
    <property type="entry name" value="HISTIDINE KINASE"/>
    <property type="match status" value="1"/>
</dbReference>
<dbReference type="Gene3D" id="3.30.565.10">
    <property type="entry name" value="Histidine kinase-like ATPase, C-terminal domain"/>
    <property type="match status" value="1"/>
</dbReference>
<dbReference type="Pfam" id="PF02518">
    <property type="entry name" value="HATPase_c"/>
    <property type="match status" value="1"/>
</dbReference>
<dbReference type="GO" id="GO:0000155">
    <property type="term" value="F:phosphorelay sensor kinase activity"/>
    <property type="evidence" value="ECO:0007669"/>
    <property type="project" value="InterPro"/>
</dbReference>
<gene>
    <name evidence="15" type="primary">luxQ</name>
    <name evidence="15" type="ORF">NCTC12722_02844</name>
</gene>
<feature type="transmembrane region" description="Helical" evidence="12">
    <location>
        <begin position="413"/>
        <end position="439"/>
    </location>
</feature>
<name>A0A380WAE2_AFIFE</name>
<dbReference type="InterPro" id="IPR004358">
    <property type="entry name" value="Sig_transdc_His_kin-like_C"/>
</dbReference>
<protein>
    <recommendedName>
        <fullName evidence="4">histidine kinase</fullName>
        <ecNumber evidence="4">2.7.13.3</ecNumber>
    </recommendedName>
</protein>
<evidence type="ECO:0000256" key="11">
    <source>
        <dbReference type="PROSITE-ProRule" id="PRU00169"/>
    </source>
</evidence>
<dbReference type="PROSITE" id="PS50110">
    <property type="entry name" value="RESPONSE_REGULATORY"/>
    <property type="match status" value="1"/>
</dbReference>
<comment type="similarity">
    <text evidence="3">Belongs to the sodium:solute symporter (SSF) (TC 2.A.21) family.</text>
</comment>
<dbReference type="InterPro" id="IPR003661">
    <property type="entry name" value="HisK_dim/P_dom"/>
</dbReference>
<dbReference type="EMBL" id="UIGB01000001">
    <property type="protein sequence ID" value="SUU85629.1"/>
    <property type="molecule type" value="Genomic_DNA"/>
</dbReference>
<dbReference type="OrthoDB" id="9813151at2"/>
<feature type="transmembrane region" description="Helical" evidence="12">
    <location>
        <begin position="446"/>
        <end position="464"/>
    </location>
</feature>
<comment type="subcellular location">
    <subcellularLocation>
        <location evidence="2">Membrane</location>
        <topology evidence="2">Multi-pass membrane protein</topology>
    </subcellularLocation>
</comment>
<feature type="transmembrane region" description="Helical" evidence="12">
    <location>
        <begin position="251"/>
        <end position="275"/>
    </location>
</feature>
<organism evidence="15 16">
    <name type="scientific">Afipia felis</name>
    <name type="common">Cat scratch disease bacillus</name>
    <dbReference type="NCBI Taxonomy" id="1035"/>
    <lineage>
        <taxon>Bacteria</taxon>
        <taxon>Pseudomonadati</taxon>
        <taxon>Pseudomonadota</taxon>
        <taxon>Alphaproteobacteria</taxon>
        <taxon>Hyphomicrobiales</taxon>
        <taxon>Nitrobacteraceae</taxon>
        <taxon>Afipia</taxon>
    </lineage>
</organism>
<comment type="catalytic activity">
    <reaction evidence="1">
        <text>ATP + protein L-histidine = ADP + protein N-phospho-L-histidine.</text>
        <dbReference type="EC" id="2.7.13.3"/>
    </reaction>
</comment>
<dbReference type="InterPro" id="IPR038377">
    <property type="entry name" value="Na/Glc_symporter_sf"/>
</dbReference>
<keyword evidence="8 15" id="KW-0418">Kinase</keyword>
<dbReference type="PRINTS" id="PR00344">
    <property type="entry name" value="BCTRLSENSOR"/>
</dbReference>
<dbReference type="Pfam" id="PF12860">
    <property type="entry name" value="PAS_7"/>
    <property type="match status" value="1"/>
</dbReference>
<dbReference type="InterPro" id="IPR036890">
    <property type="entry name" value="HATPase_C_sf"/>
</dbReference>
<feature type="transmembrane region" description="Helical" evidence="12">
    <location>
        <begin position="382"/>
        <end position="407"/>
    </location>
</feature>
<evidence type="ECO:0000256" key="7">
    <source>
        <dbReference type="ARBA" id="ARBA00022692"/>
    </source>
</evidence>
<dbReference type="Proteomes" id="UP000254343">
    <property type="component" value="Unassembled WGS sequence"/>
</dbReference>
<keyword evidence="10 12" id="KW-0472">Membrane</keyword>
<dbReference type="Pfam" id="PF00512">
    <property type="entry name" value="HisKA"/>
    <property type="match status" value="1"/>
</dbReference>
<dbReference type="SUPFAM" id="SSF47384">
    <property type="entry name" value="Homodimeric domain of signal transducing histidine kinase"/>
    <property type="match status" value="1"/>
</dbReference>
<evidence type="ECO:0000313" key="15">
    <source>
        <dbReference type="EMBL" id="SUU85629.1"/>
    </source>
</evidence>
<evidence type="ECO:0000259" key="13">
    <source>
        <dbReference type="PROSITE" id="PS50109"/>
    </source>
</evidence>
<dbReference type="FunFam" id="3.30.565.10:FF:000049">
    <property type="entry name" value="Two-component sensor histidine kinase"/>
    <property type="match status" value="1"/>
</dbReference>
<feature type="transmembrane region" description="Helical" evidence="12">
    <location>
        <begin position="168"/>
        <end position="187"/>
    </location>
</feature>
<dbReference type="CDD" id="cd00156">
    <property type="entry name" value="REC"/>
    <property type="match status" value="1"/>
</dbReference>
<dbReference type="PANTHER" id="PTHR43047">
    <property type="entry name" value="TWO-COMPONENT HISTIDINE PROTEIN KINASE"/>
    <property type="match status" value="1"/>
</dbReference>
<feature type="transmembrane region" description="Helical" evidence="12">
    <location>
        <begin position="287"/>
        <end position="313"/>
    </location>
</feature>
<evidence type="ECO:0000256" key="8">
    <source>
        <dbReference type="ARBA" id="ARBA00022777"/>
    </source>
</evidence>
<dbReference type="EC" id="2.7.13.3" evidence="4"/>
<dbReference type="InterPro" id="IPR001789">
    <property type="entry name" value="Sig_transdc_resp-reg_receiver"/>
</dbReference>
<dbReference type="PROSITE" id="PS50283">
    <property type="entry name" value="NA_SOLUT_SYMP_3"/>
    <property type="match status" value="1"/>
</dbReference>
<evidence type="ECO:0000256" key="9">
    <source>
        <dbReference type="ARBA" id="ARBA00022989"/>
    </source>
</evidence>
<dbReference type="SMART" id="SM00387">
    <property type="entry name" value="HATPase_c"/>
    <property type="match status" value="1"/>
</dbReference>
<proteinExistence type="inferred from homology"/>
<feature type="transmembrane region" description="Helical" evidence="12">
    <location>
        <begin position="333"/>
        <end position="361"/>
    </location>
</feature>
<keyword evidence="7 12" id="KW-0812">Transmembrane</keyword>
<dbReference type="SUPFAM" id="SSF52172">
    <property type="entry name" value="CheY-like"/>
    <property type="match status" value="1"/>
</dbReference>
<feature type="transmembrane region" description="Helical" evidence="12">
    <location>
        <begin position="118"/>
        <end position="137"/>
    </location>
</feature>
<dbReference type="SMART" id="SM00388">
    <property type="entry name" value="HisKA"/>
    <property type="match status" value="1"/>
</dbReference>
<evidence type="ECO:0000256" key="12">
    <source>
        <dbReference type="SAM" id="Phobius"/>
    </source>
</evidence>
<evidence type="ECO:0000256" key="4">
    <source>
        <dbReference type="ARBA" id="ARBA00012438"/>
    </source>
</evidence>
<evidence type="ECO:0000256" key="2">
    <source>
        <dbReference type="ARBA" id="ARBA00004141"/>
    </source>
</evidence>
<evidence type="ECO:0000256" key="6">
    <source>
        <dbReference type="ARBA" id="ARBA00022679"/>
    </source>
</evidence>
<evidence type="ECO:0000256" key="5">
    <source>
        <dbReference type="ARBA" id="ARBA00022553"/>
    </source>
</evidence>
<dbReference type="InterPro" id="IPR001734">
    <property type="entry name" value="Na/solute_symporter"/>
</dbReference>